<dbReference type="EMBL" id="BARU01013541">
    <property type="protein sequence ID" value="GAH38027.1"/>
    <property type="molecule type" value="Genomic_DNA"/>
</dbReference>
<gene>
    <name evidence="1" type="ORF">S03H2_24392</name>
</gene>
<accession>X1EZJ8</accession>
<sequence>MVSGLDLILYGVSQRTFGKIAGVAMFAGPIPKTGTEPVGSCYAAGCITLGFNAAEKSG</sequence>
<name>X1EZJ8_9ZZZZ</name>
<comment type="caution">
    <text evidence="1">The sequence shown here is derived from an EMBL/GenBank/DDBJ whole genome shotgun (WGS) entry which is preliminary data.</text>
</comment>
<organism evidence="1">
    <name type="scientific">marine sediment metagenome</name>
    <dbReference type="NCBI Taxonomy" id="412755"/>
    <lineage>
        <taxon>unclassified sequences</taxon>
        <taxon>metagenomes</taxon>
        <taxon>ecological metagenomes</taxon>
    </lineage>
</organism>
<protein>
    <submittedName>
        <fullName evidence="1">Uncharacterized protein</fullName>
    </submittedName>
</protein>
<evidence type="ECO:0000313" key="1">
    <source>
        <dbReference type="EMBL" id="GAH38027.1"/>
    </source>
</evidence>
<dbReference type="AlphaFoldDB" id="X1EZJ8"/>
<reference evidence="1" key="1">
    <citation type="journal article" date="2014" name="Front. Microbiol.">
        <title>High frequency of phylogenetically diverse reductive dehalogenase-homologous genes in deep subseafloor sedimentary metagenomes.</title>
        <authorList>
            <person name="Kawai M."/>
            <person name="Futagami T."/>
            <person name="Toyoda A."/>
            <person name="Takaki Y."/>
            <person name="Nishi S."/>
            <person name="Hori S."/>
            <person name="Arai W."/>
            <person name="Tsubouchi T."/>
            <person name="Morono Y."/>
            <person name="Uchiyama I."/>
            <person name="Ito T."/>
            <person name="Fujiyama A."/>
            <person name="Inagaki F."/>
            <person name="Takami H."/>
        </authorList>
    </citation>
    <scope>NUCLEOTIDE SEQUENCE</scope>
    <source>
        <strain evidence="1">Expedition CK06-06</strain>
    </source>
</reference>
<proteinExistence type="predicted"/>